<proteinExistence type="predicted"/>
<evidence type="ECO:0000313" key="2">
    <source>
        <dbReference type="Proteomes" id="UP000548326"/>
    </source>
</evidence>
<dbReference type="RefSeq" id="WP_260170857.1">
    <property type="nucleotide sequence ID" value="NZ_JACHCA010000006.1"/>
</dbReference>
<dbReference type="AlphaFoldDB" id="A0A841JJ80"/>
<sequence>MNLHARLKTYLQNNPTAIGKVVDYNAGTDRLFRWILLLPTSSST</sequence>
<dbReference type="Proteomes" id="UP000548326">
    <property type="component" value="Unassembled WGS sequence"/>
</dbReference>
<gene>
    <name evidence="1" type="ORF">HDF22_002596</name>
</gene>
<organism evidence="1 2">
    <name type="scientific">Mucilaginibacter lappiensis</name>
    <dbReference type="NCBI Taxonomy" id="354630"/>
    <lineage>
        <taxon>Bacteria</taxon>
        <taxon>Pseudomonadati</taxon>
        <taxon>Bacteroidota</taxon>
        <taxon>Sphingobacteriia</taxon>
        <taxon>Sphingobacteriales</taxon>
        <taxon>Sphingobacteriaceae</taxon>
        <taxon>Mucilaginibacter</taxon>
    </lineage>
</organism>
<reference evidence="1 2" key="1">
    <citation type="submission" date="2020-08" db="EMBL/GenBank/DDBJ databases">
        <title>Genomic Encyclopedia of Type Strains, Phase IV (KMG-V): Genome sequencing to study the core and pangenomes of soil and plant-associated prokaryotes.</title>
        <authorList>
            <person name="Whitman W."/>
        </authorList>
    </citation>
    <scope>NUCLEOTIDE SEQUENCE [LARGE SCALE GENOMIC DNA]</scope>
    <source>
        <strain evidence="1 2">MP601</strain>
    </source>
</reference>
<protein>
    <submittedName>
        <fullName evidence="1">Uncharacterized protein</fullName>
    </submittedName>
</protein>
<accession>A0A841JJ80</accession>
<name>A0A841JJ80_9SPHI</name>
<comment type="caution">
    <text evidence="1">The sequence shown here is derived from an EMBL/GenBank/DDBJ whole genome shotgun (WGS) entry which is preliminary data.</text>
</comment>
<evidence type="ECO:0000313" key="1">
    <source>
        <dbReference type="EMBL" id="MBB6128475.1"/>
    </source>
</evidence>
<dbReference type="EMBL" id="JACHCA010000006">
    <property type="protein sequence ID" value="MBB6128475.1"/>
    <property type="molecule type" value="Genomic_DNA"/>
</dbReference>